<dbReference type="SUPFAM" id="SSF53163">
    <property type="entry name" value="HybD-like"/>
    <property type="match status" value="1"/>
</dbReference>
<evidence type="ECO:0000313" key="1">
    <source>
        <dbReference type="EMBL" id="PJK17538.1"/>
    </source>
</evidence>
<protein>
    <submittedName>
        <fullName evidence="1">Uncharacterized protein</fullName>
    </submittedName>
</protein>
<dbReference type="AlphaFoldDB" id="A0A2M9F240"/>
<name>A0A2M9F240_9BACL</name>
<proteinExistence type="predicted"/>
<organism evidence="1 2">
    <name type="scientific">Chryseomicrobium excrementi</name>
    <dbReference type="NCBI Taxonomy" id="2041346"/>
    <lineage>
        <taxon>Bacteria</taxon>
        <taxon>Bacillati</taxon>
        <taxon>Bacillota</taxon>
        <taxon>Bacilli</taxon>
        <taxon>Bacillales</taxon>
        <taxon>Caryophanaceae</taxon>
        <taxon>Chryseomicrobium</taxon>
    </lineage>
</organism>
<sequence>METAEFIEFIVRDMRPAGLLVIDALRASNQNRMCRFLQLSLVTYADATTVTGLKQKPIQVNADTKQVPGLSCGVLVK</sequence>
<gene>
    <name evidence="1" type="ORF">CQS04_01270</name>
</gene>
<dbReference type="Proteomes" id="UP000228680">
    <property type="component" value="Unassembled WGS sequence"/>
</dbReference>
<keyword evidence="2" id="KW-1185">Reference proteome</keyword>
<dbReference type="InterPro" id="IPR023430">
    <property type="entry name" value="Pept_HybD-like_dom_sf"/>
</dbReference>
<reference evidence="1 2" key="1">
    <citation type="submission" date="2017-10" db="EMBL/GenBank/DDBJ databases">
        <title>Draft genome of Chryseomicrobium casticus sp. nov.</title>
        <authorList>
            <person name="Chakraborty R."/>
            <person name="Saha T."/>
        </authorList>
    </citation>
    <scope>NUCLEOTIDE SEQUENCE [LARGE SCALE GENOMIC DNA]</scope>
    <source>
        <strain evidence="1 2">ET03</strain>
    </source>
</reference>
<dbReference type="Gene3D" id="3.40.50.1450">
    <property type="entry name" value="HybD-like"/>
    <property type="match status" value="1"/>
</dbReference>
<comment type="caution">
    <text evidence="1">The sequence shown here is derived from an EMBL/GenBank/DDBJ whole genome shotgun (WGS) entry which is preliminary data.</text>
</comment>
<dbReference type="OrthoDB" id="9777293at2"/>
<accession>A0A2M9F240</accession>
<evidence type="ECO:0000313" key="2">
    <source>
        <dbReference type="Proteomes" id="UP000228680"/>
    </source>
</evidence>
<dbReference type="EMBL" id="PCGR01000001">
    <property type="protein sequence ID" value="PJK17538.1"/>
    <property type="molecule type" value="Genomic_DNA"/>
</dbReference>